<proteinExistence type="predicted"/>
<name>A0AAD9TEA3_9ROSI</name>
<organism evidence="1 2">
    <name type="scientific">Dipteronia dyeriana</name>
    <dbReference type="NCBI Taxonomy" id="168575"/>
    <lineage>
        <taxon>Eukaryota</taxon>
        <taxon>Viridiplantae</taxon>
        <taxon>Streptophyta</taxon>
        <taxon>Embryophyta</taxon>
        <taxon>Tracheophyta</taxon>
        <taxon>Spermatophyta</taxon>
        <taxon>Magnoliopsida</taxon>
        <taxon>eudicotyledons</taxon>
        <taxon>Gunneridae</taxon>
        <taxon>Pentapetalae</taxon>
        <taxon>rosids</taxon>
        <taxon>malvids</taxon>
        <taxon>Sapindales</taxon>
        <taxon>Sapindaceae</taxon>
        <taxon>Hippocastanoideae</taxon>
        <taxon>Acereae</taxon>
        <taxon>Dipteronia</taxon>
    </lineage>
</organism>
<sequence length="230" mass="26452">MGKLWEKWCLLGGCSLSPYLFIICDEVLPNLIKRAEDNGHGLGIRCCRGTPLVSHLFFTDDSILFCTSVKLPYIMGWKLKRCWRFMRGDLGSVSTSKSLVLLLAQMWMLKPELVPKFVWFTEYSSHDKYRGLPTMVGRNKRRTFNVIKEKLWSKSRSWKGNLFSAGGKEVFIKVVAQAMPIYVMSVFQIPGNRNVPVNPICTCCKLEEETLEHTIFWCIEVSAIWKKTAL</sequence>
<accession>A0AAD9TEA3</accession>
<dbReference type="Proteomes" id="UP001280121">
    <property type="component" value="Unassembled WGS sequence"/>
</dbReference>
<evidence type="ECO:0000313" key="2">
    <source>
        <dbReference type="Proteomes" id="UP001280121"/>
    </source>
</evidence>
<evidence type="ECO:0008006" key="3">
    <source>
        <dbReference type="Google" id="ProtNLM"/>
    </source>
</evidence>
<keyword evidence="2" id="KW-1185">Reference proteome</keyword>
<protein>
    <recommendedName>
        <fullName evidence="3">Reverse transcriptase zinc-binding domain-containing protein</fullName>
    </recommendedName>
</protein>
<gene>
    <name evidence="1" type="ORF">Ddye_029284</name>
</gene>
<evidence type="ECO:0000313" key="1">
    <source>
        <dbReference type="EMBL" id="KAK2634492.1"/>
    </source>
</evidence>
<reference evidence="1" key="1">
    <citation type="journal article" date="2023" name="Plant J.">
        <title>Genome sequences and population genomics provide insights into the demographic history, inbreeding, and mutation load of two 'living fossil' tree species of Dipteronia.</title>
        <authorList>
            <person name="Feng Y."/>
            <person name="Comes H.P."/>
            <person name="Chen J."/>
            <person name="Zhu S."/>
            <person name="Lu R."/>
            <person name="Zhang X."/>
            <person name="Li P."/>
            <person name="Qiu J."/>
            <person name="Olsen K.M."/>
            <person name="Qiu Y."/>
        </authorList>
    </citation>
    <scope>NUCLEOTIDE SEQUENCE</scope>
    <source>
        <strain evidence="1">KIB01</strain>
    </source>
</reference>
<dbReference type="AlphaFoldDB" id="A0AAD9TEA3"/>
<dbReference type="EMBL" id="JANJYI010000009">
    <property type="protein sequence ID" value="KAK2634492.1"/>
    <property type="molecule type" value="Genomic_DNA"/>
</dbReference>
<comment type="caution">
    <text evidence="1">The sequence shown here is derived from an EMBL/GenBank/DDBJ whole genome shotgun (WGS) entry which is preliminary data.</text>
</comment>